<accession>K1S1V0</accession>
<name>K1S1V0_9ZZZZ</name>
<feature type="non-terminal residue" evidence="1">
    <location>
        <position position="1"/>
    </location>
</feature>
<proteinExistence type="predicted"/>
<organism evidence="1">
    <name type="scientific">human gut metagenome</name>
    <dbReference type="NCBI Taxonomy" id="408170"/>
    <lineage>
        <taxon>unclassified sequences</taxon>
        <taxon>metagenomes</taxon>
        <taxon>organismal metagenomes</taxon>
    </lineage>
</organism>
<dbReference type="EMBL" id="AJWZ01010126">
    <property type="protein sequence ID" value="EKC49354.1"/>
    <property type="molecule type" value="Genomic_DNA"/>
</dbReference>
<sequence>DIIKELGYAEDVKFFEYLSGEEFLFDIDERGDLDLVVLDIQNG</sequence>
<evidence type="ECO:0008006" key="2">
    <source>
        <dbReference type="Google" id="ProtNLM"/>
    </source>
</evidence>
<evidence type="ECO:0000313" key="1">
    <source>
        <dbReference type="EMBL" id="EKC49354.1"/>
    </source>
</evidence>
<protein>
    <recommendedName>
        <fullName evidence="2">Response regulator</fullName>
    </recommendedName>
</protein>
<comment type="caution">
    <text evidence="1">The sequence shown here is derived from an EMBL/GenBank/DDBJ whole genome shotgun (WGS) entry which is preliminary data.</text>
</comment>
<gene>
    <name evidence="1" type="ORF">OBE_14684</name>
</gene>
<reference evidence="1" key="1">
    <citation type="journal article" date="2013" name="Environ. Microbiol.">
        <title>Microbiota from the distal guts of lean and obese adolescents exhibit partial functional redundancy besides clear differences in community structure.</title>
        <authorList>
            <person name="Ferrer M."/>
            <person name="Ruiz A."/>
            <person name="Lanza F."/>
            <person name="Haange S.B."/>
            <person name="Oberbach A."/>
            <person name="Till H."/>
            <person name="Bargiela R."/>
            <person name="Campoy C."/>
            <person name="Segura M.T."/>
            <person name="Richter M."/>
            <person name="von Bergen M."/>
            <person name="Seifert J."/>
            <person name="Suarez A."/>
        </authorList>
    </citation>
    <scope>NUCLEOTIDE SEQUENCE</scope>
</reference>
<dbReference type="AlphaFoldDB" id="K1S1V0"/>